<gene>
    <name evidence="2" type="ORF">DKG74_02870</name>
</gene>
<dbReference type="RefSeq" id="WP_109902365.1">
    <property type="nucleotide sequence ID" value="NZ_QGLE01000001.1"/>
</dbReference>
<keyword evidence="2" id="KW-0378">Hydrolase</keyword>
<dbReference type="AlphaFoldDB" id="A0A317EGC1"/>
<organism evidence="2 3">
    <name type="scientific">Zavarzinia aquatilis</name>
    <dbReference type="NCBI Taxonomy" id="2211142"/>
    <lineage>
        <taxon>Bacteria</taxon>
        <taxon>Pseudomonadati</taxon>
        <taxon>Pseudomonadota</taxon>
        <taxon>Alphaproteobacteria</taxon>
        <taxon>Rhodospirillales</taxon>
        <taxon>Zavarziniaceae</taxon>
        <taxon>Zavarzinia</taxon>
    </lineage>
</organism>
<accession>A0A317EGC1</accession>
<dbReference type="Gene3D" id="3.60.15.10">
    <property type="entry name" value="Ribonuclease Z/Hydroxyacylglutathione hydrolase-like"/>
    <property type="match status" value="1"/>
</dbReference>
<keyword evidence="3" id="KW-1185">Reference proteome</keyword>
<protein>
    <submittedName>
        <fullName evidence="2">MBL fold metallo-hydrolase</fullName>
    </submittedName>
</protein>
<dbReference type="InterPro" id="IPR036866">
    <property type="entry name" value="RibonucZ/Hydroxyglut_hydro"/>
</dbReference>
<dbReference type="GO" id="GO:0016787">
    <property type="term" value="F:hydrolase activity"/>
    <property type="evidence" value="ECO:0007669"/>
    <property type="project" value="UniProtKB-KW"/>
</dbReference>
<dbReference type="PANTHER" id="PTHR42663:SF6">
    <property type="entry name" value="HYDROLASE C777.06C-RELATED"/>
    <property type="match status" value="1"/>
</dbReference>
<dbReference type="EMBL" id="QGLE01000001">
    <property type="protein sequence ID" value="PWR25909.1"/>
    <property type="molecule type" value="Genomic_DNA"/>
</dbReference>
<evidence type="ECO:0000313" key="3">
    <source>
        <dbReference type="Proteomes" id="UP000245461"/>
    </source>
</evidence>
<feature type="domain" description="Metallo-beta-lactamase" evidence="1">
    <location>
        <begin position="34"/>
        <end position="221"/>
    </location>
</feature>
<dbReference type="Pfam" id="PF12706">
    <property type="entry name" value="Lactamase_B_2"/>
    <property type="match status" value="1"/>
</dbReference>
<evidence type="ECO:0000313" key="2">
    <source>
        <dbReference type="EMBL" id="PWR25909.1"/>
    </source>
</evidence>
<dbReference type="CDD" id="cd16279">
    <property type="entry name" value="metallo-hydrolase-like_MBL-fold"/>
    <property type="match status" value="1"/>
</dbReference>
<comment type="caution">
    <text evidence="2">The sequence shown here is derived from an EMBL/GenBank/DDBJ whole genome shotgun (WGS) entry which is preliminary data.</text>
</comment>
<name>A0A317EGC1_9PROT</name>
<dbReference type="OrthoDB" id="9781189at2"/>
<dbReference type="Proteomes" id="UP000245461">
    <property type="component" value="Unassembled WGS sequence"/>
</dbReference>
<evidence type="ECO:0000259" key="1">
    <source>
        <dbReference type="SMART" id="SM00849"/>
    </source>
</evidence>
<proteinExistence type="predicted"/>
<dbReference type="SMART" id="SM00849">
    <property type="entry name" value="Lactamase_B"/>
    <property type="match status" value="1"/>
</dbReference>
<dbReference type="SUPFAM" id="SSF56281">
    <property type="entry name" value="Metallo-hydrolase/oxidoreductase"/>
    <property type="match status" value="1"/>
</dbReference>
<sequence>MKVTVLGCGTSGGVPSITGNWGQCDPDNPKNRRRRVSILVEQGETSLIVDASPDLREQCISAGVKRLDAVLLTHDHADHCHGIDDLRGIAGVMRRRVPVHADPRTLGTVSRRFGYIFQGNGGYPAICDGIEIDGPFSVGEIDVRPFRQIHGEIESLGFRFGRIAYSTDVNELPDEAFAALEGVEIWIVDALRHTPHPSHAHLEKTLSWIERVKPARAILTHMTWEMDYDSLIHSLPAGVEPAFDGMVIPVD</sequence>
<reference evidence="2 3" key="1">
    <citation type="submission" date="2018-05" db="EMBL/GenBank/DDBJ databases">
        <title>Zavarzinia sp. HR-AS.</title>
        <authorList>
            <person name="Lee Y."/>
            <person name="Jeon C.O."/>
        </authorList>
    </citation>
    <scope>NUCLEOTIDE SEQUENCE [LARGE SCALE GENOMIC DNA]</scope>
    <source>
        <strain evidence="2 3">HR-AS</strain>
    </source>
</reference>
<dbReference type="InterPro" id="IPR001279">
    <property type="entry name" value="Metallo-B-lactamas"/>
</dbReference>
<dbReference type="PANTHER" id="PTHR42663">
    <property type="entry name" value="HYDROLASE C777.06C-RELATED-RELATED"/>
    <property type="match status" value="1"/>
</dbReference>